<gene>
    <name evidence="2" type="ORF">SAMN05216298_3185</name>
</gene>
<dbReference type="GO" id="GO:0016746">
    <property type="term" value="F:acyltransferase activity"/>
    <property type="evidence" value="ECO:0007669"/>
    <property type="project" value="UniProtKB-KW"/>
</dbReference>
<dbReference type="InterPro" id="IPR047794">
    <property type="entry name" value="C45_proenzyme-like"/>
</dbReference>
<dbReference type="Gene3D" id="1.10.10.2120">
    <property type="match status" value="1"/>
</dbReference>
<dbReference type="NCBIfam" id="NF040521">
    <property type="entry name" value="C45_proenzyme"/>
    <property type="match status" value="1"/>
</dbReference>
<keyword evidence="2" id="KW-0808">Transferase</keyword>
<organism evidence="2 3">
    <name type="scientific">Glycomyces sambucus</name>
    <dbReference type="NCBI Taxonomy" id="380244"/>
    <lineage>
        <taxon>Bacteria</taxon>
        <taxon>Bacillati</taxon>
        <taxon>Actinomycetota</taxon>
        <taxon>Actinomycetes</taxon>
        <taxon>Glycomycetales</taxon>
        <taxon>Glycomycetaceae</taxon>
        <taxon>Glycomyces</taxon>
    </lineage>
</organism>
<reference evidence="3" key="1">
    <citation type="submission" date="2016-10" db="EMBL/GenBank/DDBJ databases">
        <authorList>
            <person name="Varghese N."/>
            <person name="Submissions S."/>
        </authorList>
    </citation>
    <scope>NUCLEOTIDE SEQUENCE [LARGE SCALE GENOMIC DNA]</scope>
    <source>
        <strain evidence="3">CGMCC 4.3147</strain>
    </source>
</reference>
<dbReference type="Pfam" id="PF03417">
    <property type="entry name" value="AAT"/>
    <property type="match status" value="1"/>
</dbReference>
<proteinExistence type="predicted"/>
<dbReference type="OrthoDB" id="8109453at2"/>
<dbReference type="InterPro" id="IPR005079">
    <property type="entry name" value="Peptidase_C45_hydrolase"/>
</dbReference>
<dbReference type="PANTHER" id="PTHR34180:SF1">
    <property type="entry name" value="BETA-ALANYL-DOPAMINE_CARCININE HYDROLASE"/>
    <property type="match status" value="1"/>
</dbReference>
<evidence type="ECO:0000259" key="1">
    <source>
        <dbReference type="Pfam" id="PF03417"/>
    </source>
</evidence>
<dbReference type="InterPro" id="IPR047801">
    <property type="entry name" value="Peptidase_C45"/>
</dbReference>
<sequence length="368" mass="40053">MARMTQLPLIHLQGSPYRQGVQHGEQLSEQIAQNVAVYRSRMLTSGLKEAELAERSQRYLGVFTREDSLYRAIMDGIADGSGQNLLDIALLNARYELLYSAWSEFGRPTVDSIRSECTSFGGADGVFTAGGTHIGQNWDWFTGVEGALLQWKHGETTVVGFTEAGVAGTKIGINSAGIGLCVNGLGASADDWKIDSVPFHLRTWRILQSTSLSEAVGHATAPRPACSANFFVGSAASGVATVETSPLGSRVIYQTGDAPLVHANHFRDPEALGVYQSWLETGRVSTYHRCERMEHLLAEEAPVSTERLHAAMRDHEGGPLGLCRHPVETDPEELRTHTALAAHLELDALRFSYTWGPPCESEFTTVAL</sequence>
<name>A0A1G9IDG4_9ACTN</name>
<dbReference type="Proteomes" id="UP000198662">
    <property type="component" value="Unassembled WGS sequence"/>
</dbReference>
<dbReference type="Gene3D" id="3.60.60.10">
    <property type="entry name" value="Penicillin V Acylase, Chain A"/>
    <property type="match status" value="1"/>
</dbReference>
<feature type="domain" description="Peptidase C45 hydrolase" evidence="1">
    <location>
        <begin position="130"/>
        <end position="333"/>
    </location>
</feature>
<dbReference type="EMBL" id="FNGF01000004">
    <property type="protein sequence ID" value="SDL23271.1"/>
    <property type="molecule type" value="Genomic_DNA"/>
</dbReference>
<dbReference type="AlphaFoldDB" id="A0A1G9IDG4"/>
<keyword evidence="2" id="KW-0012">Acyltransferase</keyword>
<dbReference type="STRING" id="380244.SAMN05216298_3185"/>
<evidence type="ECO:0000313" key="3">
    <source>
        <dbReference type="Proteomes" id="UP000198662"/>
    </source>
</evidence>
<accession>A0A1G9IDG4</accession>
<dbReference type="PANTHER" id="PTHR34180">
    <property type="entry name" value="PEPTIDASE C45"/>
    <property type="match status" value="1"/>
</dbReference>
<protein>
    <submittedName>
        <fullName evidence="2">Isopenicillin-N N-acyltransferase like protein</fullName>
    </submittedName>
</protein>
<evidence type="ECO:0000313" key="2">
    <source>
        <dbReference type="EMBL" id="SDL23271.1"/>
    </source>
</evidence>
<keyword evidence="3" id="KW-1185">Reference proteome</keyword>